<dbReference type="EMBL" id="CP021056">
    <property type="protein sequence ID" value="QXE24753.1"/>
    <property type="molecule type" value="Genomic_DNA"/>
</dbReference>
<dbReference type="KEGG" id="rsin:B6N60_03461"/>
<dbReference type="Proteomes" id="UP000683511">
    <property type="component" value="Chromosome"/>
</dbReference>
<evidence type="ECO:0000313" key="3">
    <source>
        <dbReference type="Proteomes" id="UP000683511"/>
    </source>
</evidence>
<feature type="region of interest" description="Disordered" evidence="1">
    <location>
        <begin position="1"/>
        <end position="39"/>
    </location>
</feature>
<gene>
    <name evidence="2" type="ORF">B6N60_03461</name>
</gene>
<dbReference type="AlphaFoldDB" id="A0A975T9M3"/>
<accession>A0A975T9M3</accession>
<protein>
    <submittedName>
        <fullName evidence="2">Uncharacterized protein</fullName>
    </submittedName>
</protein>
<name>A0A975T9M3_9NOST</name>
<sequence>MRVVIWDESTPRTDQKSRFSRIHKPVVAPKPSDIKLPQS</sequence>
<reference evidence="2" key="1">
    <citation type="submission" date="2017-04" db="EMBL/GenBank/DDBJ databases">
        <title>Genome deletions in a multicellular cyanobacterial endosymbiont for morphological adaptation in marine diatoms.</title>
        <authorList>
            <person name="Wang Y."/>
            <person name="Gao H."/>
            <person name="Li R."/>
            <person name="Xu X."/>
        </authorList>
    </citation>
    <scope>NUCLEOTIDE SEQUENCE</scope>
    <source>
        <strain evidence="2">FACHB 800</strain>
    </source>
</reference>
<evidence type="ECO:0000313" key="2">
    <source>
        <dbReference type="EMBL" id="QXE24753.1"/>
    </source>
</evidence>
<keyword evidence="3" id="KW-1185">Reference proteome</keyword>
<evidence type="ECO:0000256" key="1">
    <source>
        <dbReference type="SAM" id="MobiDB-lite"/>
    </source>
</evidence>
<organism evidence="2 3">
    <name type="scientific">Richelia sinica FACHB-800</name>
    <dbReference type="NCBI Taxonomy" id="1357546"/>
    <lineage>
        <taxon>Bacteria</taxon>
        <taxon>Bacillati</taxon>
        <taxon>Cyanobacteriota</taxon>
        <taxon>Cyanophyceae</taxon>
        <taxon>Nostocales</taxon>
        <taxon>Nostocaceae</taxon>
        <taxon>Richelia</taxon>
    </lineage>
</organism>
<proteinExistence type="predicted"/>